<dbReference type="Pfam" id="PF12844">
    <property type="entry name" value="HTH_19"/>
    <property type="match status" value="1"/>
</dbReference>
<dbReference type="Gene3D" id="1.10.260.40">
    <property type="entry name" value="lambda repressor-like DNA-binding domains"/>
    <property type="match status" value="1"/>
</dbReference>
<dbReference type="STRING" id="84029.CROST_26610"/>
<dbReference type="EMBL" id="CP096983">
    <property type="protein sequence ID" value="URZ09580.1"/>
    <property type="molecule type" value="Genomic_DNA"/>
</dbReference>
<name>A0A1S8LD21_9CLOT</name>
<organism evidence="1 2">
    <name type="scientific">Clostridium felsineum</name>
    <dbReference type="NCBI Taxonomy" id="36839"/>
    <lineage>
        <taxon>Bacteria</taxon>
        <taxon>Bacillati</taxon>
        <taxon>Bacillota</taxon>
        <taxon>Clostridia</taxon>
        <taxon>Eubacteriales</taxon>
        <taxon>Clostridiaceae</taxon>
        <taxon>Clostridium</taxon>
    </lineage>
</organism>
<reference evidence="1 2" key="1">
    <citation type="submission" date="2022-04" db="EMBL/GenBank/DDBJ databases">
        <title>Genome sequence of C. roseum typestrain.</title>
        <authorList>
            <person name="Poehlein A."/>
            <person name="Schoch T."/>
            <person name="Duerre P."/>
            <person name="Daniel R."/>
        </authorList>
    </citation>
    <scope>NUCLEOTIDE SEQUENCE [LARGE SCALE GENOMIC DNA]</scope>
    <source>
        <strain evidence="1 2">DSM 7320</strain>
    </source>
</reference>
<dbReference type="SMART" id="SM00028">
    <property type="entry name" value="TPR"/>
    <property type="match status" value="4"/>
</dbReference>
<dbReference type="Proteomes" id="UP000190951">
    <property type="component" value="Chromosome"/>
</dbReference>
<dbReference type="GO" id="GO:0003677">
    <property type="term" value="F:DNA binding"/>
    <property type="evidence" value="ECO:0007669"/>
    <property type="project" value="InterPro"/>
</dbReference>
<accession>A0A1S8LD21</accession>
<dbReference type="SUPFAM" id="SSF48452">
    <property type="entry name" value="TPR-like"/>
    <property type="match status" value="1"/>
</dbReference>
<dbReference type="Pfam" id="PF13181">
    <property type="entry name" value="TPR_8"/>
    <property type="match status" value="2"/>
</dbReference>
<dbReference type="AlphaFoldDB" id="A0A1S8LD21"/>
<protein>
    <submittedName>
        <fullName evidence="1">Uncharacterized protein</fullName>
    </submittedName>
</protein>
<dbReference type="RefSeq" id="WP_077836144.1">
    <property type="nucleotide sequence ID" value="NZ_CP096983.1"/>
</dbReference>
<dbReference type="InterPro" id="IPR011990">
    <property type="entry name" value="TPR-like_helical_dom_sf"/>
</dbReference>
<dbReference type="InterPro" id="IPR001387">
    <property type="entry name" value="Cro/C1-type_HTH"/>
</dbReference>
<gene>
    <name evidence="1" type="ORF">CROST_002610</name>
</gene>
<dbReference type="KEGG" id="crw:CROST_002610"/>
<dbReference type="SUPFAM" id="SSF47413">
    <property type="entry name" value="lambda repressor-like DNA-binding domains"/>
    <property type="match status" value="1"/>
</dbReference>
<evidence type="ECO:0000313" key="2">
    <source>
        <dbReference type="Proteomes" id="UP000190951"/>
    </source>
</evidence>
<sequence>MIMTVGEKLKELRKSYNLNQDDVVGKEVTRNLISQIEHGKANLTRNTAELIIKNTITILKQRGISLDKNINVDYLLESEESQAEKLINQYIKELKEVSVYKGTHFNDILKTLDSLLLKWDFPSLKIQICEIAGDYFTSISEYYRASVYYENIRYLINNENEYKKLVPILRKLSLVYYYMGRIKEGIKVCKDALDRFEDMDDEYKLIFTFNMALYYNNLGNYESALNIIKNFEYKFKLADKNKYNEVLLLKASCLQELKHHAEALTIYSELLKSTPKDDINNSCVYYNNMAEIYIEIGLKDNALKCVDKVTKNLGNLSDDFVFLPHVYFELGKIHRRLGDIKNCIKYMVKALNSAKTFKYHDLIIDTLDEFTMIDSELLPINLRDEFIMLTSIIGDVNKKVMVSITKYYAKRREVDTVIEICDFCQKFVPNI</sequence>
<dbReference type="CDD" id="cd00093">
    <property type="entry name" value="HTH_XRE"/>
    <property type="match status" value="1"/>
</dbReference>
<dbReference type="InterPro" id="IPR010982">
    <property type="entry name" value="Lambda_DNA-bd_dom_sf"/>
</dbReference>
<evidence type="ECO:0000313" key="1">
    <source>
        <dbReference type="EMBL" id="URZ09580.1"/>
    </source>
</evidence>
<proteinExistence type="predicted"/>
<dbReference type="Gene3D" id="1.25.40.10">
    <property type="entry name" value="Tetratricopeptide repeat domain"/>
    <property type="match status" value="2"/>
</dbReference>
<dbReference type="PROSITE" id="PS50943">
    <property type="entry name" value="HTH_CROC1"/>
    <property type="match status" value="1"/>
</dbReference>
<dbReference type="Pfam" id="PF13174">
    <property type="entry name" value="TPR_6"/>
    <property type="match status" value="1"/>
</dbReference>
<dbReference type="InterPro" id="IPR019734">
    <property type="entry name" value="TPR_rpt"/>
</dbReference>
<keyword evidence="2" id="KW-1185">Reference proteome</keyword>